<keyword evidence="2" id="KW-0813">Transport</keyword>
<feature type="transmembrane region" description="Helical" evidence="8">
    <location>
        <begin position="314"/>
        <end position="333"/>
    </location>
</feature>
<feature type="transmembrane region" description="Helical" evidence="8">
    <location>
        <begin position="97"/>
        <end position="115"/>
    </location>
</feature>
<protein>
    <recommendedName>
        <fullName evidence="9">Major facilitator superfamily (MFS) profile domain-containing protein</fullName>
    </recommendedName>
</protein>
<feature type="transmembrane region" description="Helical" evidence="8">
    <location>
        <begin position="376"/>
        <end position="396"/>
    </location>
</feature>
<dbReference type="PANTHER" id="PTHR23517:SF2">
    <property type="entry name" value="MULTIDRUG RESISTANCE PROTEIN MDTH"/>
    <property type="match status" value="1"/>
</dbReference>
<dbReference type="EMBL" id="LQXA01000053">
    <property type="protein sequence ID" value="KZC93900.1"/>
    <property type="molecule type" value="Genomic_DNA"/>
</dbReference>
<feature type="transmembrane region" description="Helical" evidence="8">
    <location>
        <begin position="51"/>
        <end position="76"/>
    </location>
</feature>
<reference evidence="10 11" key="1">
    <citation type="submission" date="2016-01" db="EMBL/GenBank/DDBJ databases">
        <title>Draft genome sequence of Clavibacter michiganensis subsp. tessellarius DOAB 609.</title>
        <authorList>
            <person name="Tambong J.T."/>
        </authorList>
    </citation>
    <scope>NUCLEOTIDE SEQUENCE [LARGE SCALE GENOMIC DNA]</scope>
    <source>
        <strain evidence="10 11">DOAB 609</strain>
    </source>
</reference>
<dbReference type="InterPro" id="IPR011701">
    <property type="entry name" value="MFS"/>
</dbReference>
<evidence type="ECO:0000313" key="10">
    <source>
        <dbReference type="EMBL" id="KZC93900.1"/>
    </source>
</evidence>
<dbReference type="AlphaFoldDB" id="A0A154UXN3"/>
<dbReference type="InterPro" id="IPR005829">
    <property type="entry name" value="Sugar_transporter_CS"/>
</dbReference>
<evidence type="ECO:0000256" key="8">
    <source>
        <dbReference type="SAM" id="Phobius"/>
    </source>
</evidence>
<feature type="compositionally biased region" description="Basic and acidic residues" evidence="7">
    <location>
        <begin position="215"/>
        <end position="224"/>
    </location>
</feature>
<dbReference type="RefSeq" id="WP_063072718.1">
    <property type="nucleotide sequence ID" value="NZ_LQXA01000053.1"/>
</dbReference>
<keyword evidence="5 8" id="KW-1133">Transmembrane helix</keyword>
<dbReference type="Proteomes" id="UP000076218">
    <property type="component" value="Unassembled WGS sequence"/>
</dbReference>
<keyword evidence="6 8" id="KW-0472">Membrane</keyword>
<feature type="transmembrane region" description="Helical" evidence="8">
    <location>
        <begin position="155"/>
        <end position="179"/>
    </location>
</feature>
<feature type="domain" description="Major facilitator superfamily (MFS) profile" evidence="9">
    <location>
        <begin position="31"/>
        <end position="427"/>
    </location>
</feature>
<dbReference type="InterPro" id="IPR050171">
    <property type="entry name" value="MFS_Transporters"/>
</dbReference>
<dbReference type="PROSITE" id="PS50850">
    <property type="entry name" value="MFS"/>
    <property type="match status" value="1"/>
</dbReference>
<feature type="transmembrane region" description="Helical" evidence="8">
    <location>
        <begin position="286"/>
        <end position="302"/>
    </location>
</feature>
<feature type="transmembrane region" description="Helical" evidence="8">
    <location>
        <begin position="185"/>
        <end position="205"/>
    </location>
</feature>
<sequence length="443" mass="43890">MTGRDARSGIARALRTVGAGHLAAWSALPRPVRVLIAARSVNRLGAATLPFLAVVLTGQMGASVAAAGAVVALFGAATIPSRLLGGRLADAVGRRTAIVTGLVLTAVCQLALAAAPDLRTAAVAAVLLGLSFELYEPASQALVADLVEGDGDRVAAYGMLAACLAAAGVLAGVLATAVGGVDLRLLFVADAASCLACAALVRLGLTAPAAGPRASADRAADSRTRSGVAHGGAMADDSAARSPWRDPVLLGMLASGTGFAVLYLQLDVLLPLTLAARGTEPSRAGLLFALSALVVVLGQPLLRSGPLSRLRPGPAMALGFALLGTGFAVTGSAGGPLGLAAAAVVWSVGDLLLLGRAPALVVALAPVASRARYLSAYGVSWGIAAMVGPLLGTQLLARIGVAGTWVALGLGGVALALVQPLVVRRVAARSIGRRAGRSADQAG</sequence>
<comment type="subcellular location">
    <subcellularLocation>
        <location evidence="1">Cell membrane</location>
        <topology evidence="1">Multi-pass membrane protein</topology>
    </subcellularLocation>
</comment>
<dbReference type="PROSITE" id="PS00216">
    <property type="entry name" value="SUGAR_TRANSPORT_1"/>
    <property type="match status" value="1"/>
</dbReference>
<evidence type="ECO:0000256" key="5">
    <source>
        <dbReference type="ARBA" id="ARBA00022989"/>
    </source>
</evidence>
<feature type="transmembrane region" description="Helical" evidence="8">
    <location>
        <begin position="402"/>
        <end position="423"/>
    </location>
</feature>
<evidence type="ECO:0000256" key="1">
    <source>
        <dbReference type="ARBA" id="ARBA00004651"/>
    </source>
</evidence>
<dbReference type="Gene3D" id="1.20.1250.20">
    <property type="entry name" value="MFS general substrate transporter like domains"/>
    <property type="match status" value="1"/>
</dbReference>
<accession>A0A154UXN3</accession>
<keyword evidence="3" id="KW-1003">Cell membrane</keyword>
<evidence type="ECO:0000256" key="7">
    <source>
        <dbReference type="SAM" id="MobiDB-lite"/>
    </source>
</evidence>
<keyword evidence="4 8" id="KW-0812">Transmembrane</keyword>
<evidence type="ECO:0000256" key="4">
    <source>
        <dbReference type="ARBA" id="ARBA00022692"/>
    </source>
</evidence>
<dbReference type="GO" id="GO:0022857">
    <property type="term" value="F:transmembrane transporter activity"/>
    <property type="evidence" value="ECO:0007669"/>
    <property type="project" value="InterPro"/>
</dbReference>
<name>A0A154UXN3_9MICO</name>
<dbReference type="InterPro" id="IPR020846">
    <property type="entry name" value="MFS_dom"/>
</dbReference>
<dbReference type="GO" id="GO:0005886">
    <property type="term" value="C:plasma membrane"/>
    <property type="evidence" value="ECO:0007669"/>
    <property type="project" value="UniProtKB-SubCell"/>
</dbReference>
<organism evidence="10 11">
    <name type="scientific">Clavibacter tessellarius</name>
    <dbReference type="NCBI Taxonomy" id="31965"/>
    <lineage>
        <taxon>Bacteria</taxon>
        <taxon>Bacillati</taxon>
        <taxon>Actinomycetota</taxon>
        <taxon>Actinomycetes</taxon>
        <taxon>Micrococcales</taxon>
        <taxon>Microbacteriaceae</taxon>
        <taxon>Clavibacter</taxon>
    </lineage>
</organism>
<dbReference type="Pfam" id="PF07690">
    <property type="entry name" value="MFS_1"/>
    <property type="match status" value="1"/>
</dbReference>
<dbReference type="PANTHER" id="PTHR23517">
    <property type="entry name" value="RESISTANCE PROTEIN MDTM, PUTATIVE-RELATED-RELATED"/>
    <property type="match status" value="1"/>
</dbReference>
<comment type="caution">
    <text evidence="10">The sequence shown here is derived from an EMBL/GenBank/DDBJ whole genome shotgun (WGS) entry which is preliminary data.</text>
</comment>
<dbReference type="InterPro" id="IPR036259">
    <property type="entry name" value="MFS_trans_sf"/>
</dbReference>
<feature type="transmembrane region" description="Helical" evidence="8">
    <location>
        <begin position="248"/>
        <end position="266"/>
    </location>
</feature>
<feature type="transmembrane region" description="Helical" evidence="8">
    <location>
        <begin position="121"/>
        <end position="143"/>
    </location>
</feature>
<evidence type="ECO:0000256" key="3">
    <source>
        <dbReference type="ARBA" id="ARBA00022475"/>
    </source>
</evidence>
<gene>
    <name evidence="10" type="ORF">AWH51_00585</name>
</gene>
<evidence type="ECO:0000256" key="6">
    <source>
        <dbReference type="ARBA" id="ARBA00023136"/>
    </source>
</evidence>
<dbReference type="SUPFAM" id="SSF103473">
    <property type="entry name" value="MFS general substrate transporter"/>
    <property type="match status" value="1"/>
</dbReference>
<proteinExistence type="predicted"/>
<feature type="region of interest" description="Disordered" evidence="7">
    <location>
        <begin position="212"/>
        <end position="239"/>
    </location>
</feature>
<feature type="transmembrane region" description="Helical" evidence="8">
    <location>
        <begin position="339"/>
        <end position="364"/>
    </location>
</feature>
<evidence type="ECO:0000256" key="2">
    <source>
        <dbReference type="ARBA" id="ARBA00022448"/>
    </source>
</evidence>
<evidence type="ECO:0000259" key="9">
    <source>
        <dbReference type="PROSITE" id="PS50850"/>
    </source>
</evidence>
<evidence type="ECO:0000313" key="11">
    <source>
        <dbReference type="Proteomes" id="UP000076218"/>
    </source>
</evidence>